<keyword evidence="8" id="KW-0902">Two-component regulatory system</keyword>
<keyword evidence="9" id="KW-0472">Membrane</keyword>
<evidence type="ECO:0000256" key="1">
    <source>
        <dbReference type="ARBA" id="ARBA00000085"/>
    </source>
</evidence>
<dbReference type="InterPro" id="IPR036890">
    <property type="entry name" value="HATPase_C_sf"/>
</dbReference>
<dbReference type="InterPro" id="IPR003594">
    <property type="entry name" value="HATPase_dom"/>
</dbReference>
<evidence type="ECO:0000313" key="11">
    <source>
        <dbReference type="EMBL" id="BCX47117.1"/>
    </source>
</evidence>
<keyword evidence="4" id="KW-0808">Transferase</keyword>
<evidence type="ECO:0000313" key="12">
    <source>
        <dbReference type="Proteomes" id="UP001374893"/>
    </source>
</evidence>
<dbReference type="InterPro" id="IPR011123">
    <property type="entry name" value="Y_Y_Y"/>
</dbReference>
<protein>
    <recommendedName>
        <fullName evidence="2">histidine kinase</fullName>
        <ecNumber evidence="2">2.7.13.3</ecNumber>
    </recommendedName>
</protein>
<dbReference type="SUPFAM" id="SSF63829">
    <property type="entry name" value="Calcium-dependent phosphotriesterase"/>
    <property type="match status" value="3"/>
</dbReference>
<organism evidence="11 12">
    <name type="scientific">Haloferula helveola</name>
    <dbReference type="NCBI Taxonomy" id="490095"/>
    <lineage>
        <taxon>Bacteria</taxon>
        <taxon>Pseudomonadati</taxon>
        <taxon>Verrucomicrobiota</taxon>
        <taxon>Verrucomicrobiia</taxon>
        <taxon>Verrucomicrobiales</taxon>
        <taxon>Verrucomicrobiaceae</taxon>
        <taxon>Haloferula</taxon>
    </lineage>
</organism>
<dbReference type="EMBL" id="AP024702">
    <property type="protein sequence ID" value="BCX47117.1"/>
    <property type="molecule type" value="Genomic_DNA"/>
</dbReference>
<dbReference type="Gene3D" id="2.130.10.10">
    <property type="entry name" value="YVTN repeat-like/Quinoprotein amine dehydrogenase"/>
    <property type="match status" value="3"/>
</dbReference>
<evidence type="ECO:0000256" key="5">
    <source>
        <dbReference type="ARBA" id="ARBA00022741"/>
    </source>
</evidence>
<evidence type="ECO:0000256" key="3">
    <source>
        <dbReference type="ARBA" id="ARBA00022553"/>
    </source>
</evidence>
<keyword evidence="9" id="KW-0812">Transmembrane</keyword>
<feature type="domain" description="Histidine kinase" evidence="10">
    <location>
        <begin position="814"/>
        <end position="1004"/>
    </location>
</feature>
<evidence type="ECO:0000256" key="7">
    <source>
        <dbReference type="ARBA" id="ARBA00022840"/>
    </source>
</evidence>
<evidence type="ECO:0000256" key="8">
    <source>
        <dbReference type="ARBA" id="ARBA00023012"/>
    </source>
</evidence>
<feature type="transmembrane region" description="Helical" evidence="9">
    <location>
        <begin position="762"/>
        <end position="781"/>
    </location>
</feature>
<keyword evidence="6" id="KW-0418">Kinase</keyword>
<gene>
    <name evidence="11" type="ORF">HAHE_10250</name>
</gene>
<keyword evidence="12" id="KW-1185">Reference proteome</keyword>
<comment type="catalytic activity">
    <reaction evidence="1">
        <text>ATP + protein L-histidine = ADP + protein N-phospho-L-histidine.</text>
        <dbReference type="EC" id="2.7.13.3"/>
    </reaction>
</comment>
<keyword evidence="9" id="KW-1133">Transmembrane helix</keyword>
<proteinExistence type="predicted"/>
<dbReference type="Gene3D" id="1.20.5.1930">
    <property type="match status" value="1"/>
</dbReference>
<dbReference type="Gene3D" id="3.30.565.10">
    <property type="entry name" value="Histidine kinase-like ATPase, C-terminal domain"/>
    <property type="match status" value="1"/>
</dbReference>
<dbReference type="Pfam" id="PF07495">
    <property type="entry name" value="Y_Y_Y"/>
    <property type="match status" value="1"/>
</dbReference>
<dbReference type="Pfam" id="PF02518">
    <property type="entry name" value="HATPase_c"/>
    <property type="match status" value="1"/>
</dbReference>
<dbReference type="InterPro" id="IPR015943">
    <property type="entry name" value="WD40/YVTN_repeat-like_dom_sf"/>
</dbReference>
<dbReference type="PANTHER" id="PTHR24421:SF10">
    <property type="entry name" value="NITRATE_NITRITE SENSOR PROTEIN NARQ"/>
    <property type="match status" value="1"/>
</dbReference>
<sequence>MLRMRASALFVAGCVCIPNLNGETSGENESSIGLFQLGRTLRSWSIDDGLPGNSCTTIAQTPDGYLWLGSNAGLTQFNGTRFKSFNTDNHPDIEHNDFPFLVLAENGELWAMNPRLQTLMLRDGEFVSLQWPDRPRGNLQGACAAPGSGVFATNMFDNESVLLHLTETSCEVLTDPQRRLANPLSLEADDGGAVWLVTRTRQLLRLEGRSFVPAGVPGPVGTTFRLLDGTLALVDRSGVLRYEDGKWVRHLSFRSELPSPWRINQCCQDGDGNYWIAIPSEGIWLARPDGTCHRLITHPKRLDAARAIFRDRDGSVWIGNRPGLSQALRTPFTSVPVVDPSAPPLITSISEDGEGTLWFGASGGLYRLTRESGQLEKAGDFPLSPSVMVEGRKPEGAWVADVSSRSFYEVDRSGEVRYLPELEKLTDRNQPTGMAADDGGFWFSTLSGLFRYSATDGGQAVPLPPIKNKPVMKGVFRGPNDDIHVIASGFGFLRRDDSGWKRVRGRPGEGATYDDAGRLWVIHGFQKQIGCTDADGHRLRDLGGTLLGEGALTGIVSDRHGGLWFTTPYSGVFRVEADALYRFVCREADCPEVVRFDRNDGLASRACSWMQTGVFLSSDDRIWVGTAEGPSVIHPEDSLLREKETSTFPVHLEQVRVDGSEQFVGVSGNDRGPGQLPASANRMTFEYSSLDFGSPRFIGFRHRIRGLDDTWSAVSSDPTAVYQNLPPGNYRFEVEGVSRGQLAAASAGWKFNIAPAWWQRRGIRLAAVMIVALMLYGFYAWRIRAFRRRQAEQAAFSRQLIDSQEGERKRIAGELHDSLGQHLLLIKNSAELARRKLDSESPVRERLAEVTEIAGDAIQEVRDITRDLRPTALDRLGLRVATRSMIERVTEHSSVGVSHELEGLDADWTEHQRIAIFRLIQEALNNALRHAEANRIHVVARAPSDTLHLEIADDGKGFVPGSIQSGGLGLTGMRERTTLLSGSFRVVSSPGHGTRILIDIPLPAAKS</sequence>
<keyword evidence="7" id="KW-0067">ATP-binding</keyword>
<dbReference type="InterPro" id="IPR011712">
    <property type="entry name" value="Sig_transdc_His_kin_sub3_dim/P"/>
</dbReference>
<evidence type="ECO:0000256" key="4">
    <source>
        <dbReference type="ARBA" id="ARBA00022679"/>
    </source>
</evidence>
<keyword evidence="3" id="KW-0597">Phosphoprotein</keyword>
<keyword evidence="5" id="KW-0547">Nucleotide-binding</keyword>
<evidence type="ECO:0000259" key="10">
    <source>
        <dbReference type="PROSITE" id="PS50109"/>
    </source>
</evidence>
<dbReference type="Gene3D" id="2.60.40.10">
    <property type="entry name" value="Immunoglobulins"/>
    <property type="match status" value="1"/>
</dbReference>
<evidence type="ECO:0000256" key="9">
    <source>
        <dbReference type="SAM" id="Phobius"/>
    </source>
</evidence>
<dbReference type="InterPro" id="IPR005467">
    <property type="entry name" value="His_kinase_dom"/>
</dbReference>
<evidence type="ECO:0000256" key="6">
    <source>
        <dbReference type="ARBA" id="ARBA00022777"/>
    </source>
</evidence>
<name>A0ABM7RE19_9BACT</name>
<accession>A0ABM7RE19</accession>
<dbReference type="Pfam" id="PF07730">
    <property type="entry name" value="HisKA_3"/>
    <property type="match status" value="1"/>
</dbReference>
<dbReference type="SUPFAM" id="SSF55874">
    <property type="entry name" value="ATPase domain of HSP90 chaperone/DNA topoisomerase II/histidine kinase"/>
    <property type="match status" value="1"/>
</dbReference>
<dbReference type="Pfam" id="PF07494">
    <property type="entry name" value="Reg_prop"/>
    <property type="match status" value="1"/>
</dbReference>
<dbReference type="PROSITE" id="PS50109">
    <property type="entry name" value="HIS_KIN"/>
    <property type="match status" value="1"/>
</dbReference>
<evidence type="ECO:0000256" key="2">
    <source>
        <dbReference type="ARBA" id="ARBA00012438"/>
    </source>
</evidence>
<dbReference type="RefSeq" id="WP_338689148.1">
    <property type="nucleotide sequence ID" value="NZ_AP024702.1"/>
</dbReference>
<dbReference type="PANTHER" id="PTHR24421">
    <property type="entry name" value="NITRATE/NITRITE SENSOR PROTEIN NARX-RELATED"/>
    <property type="match status" value="1"/>
</dbReference>
<dbReference type="EC" id="2.7.13.3" evidence="2"/>
<dbReference type="InterPro" id="IPR011110">
    <property type="entry name" value="Reg_prop"/>
</dbReference>
<reference evidence="11 12" key="1">
    <citation type="submission" date="2021-06" db="EMBL/GenBank/DDBJ databases">
        <title>Complete genome of Haloferula helveola possessing various polysaccharide degrading enzymes.</title>
        <authorList>
            <person name="Takami H."/>
            <person name="Huang C."/>
            <person name="Hamasaki K."/>
        </authorList>
    </citation>
    <scope>NUCLEOTIDE SEQUENCE [LARGE SCALE GENOMIC DNA]</scope>
    <source>
        <strain evidence="11 12">CN-1</strain>
    </source>
</reference>
<dbReference type="InterPro" id="IPR050482">
    <property type="entry name" value="Sensor_HK_TwoCompSys"/>
</dbReference>
<dbReference type="Proteomes" id="UP001374893">
    <property type="component" value="Chromosome"/>
</dbReference>
<dbReference type="CDD" id="cd16917">
    <property type="entry name" value="HATPase_UhpB-NarQ-NarX-like"/>
    <property type="match status" value="1"/>
</dbReference>
<dbReference type="InterPro" id="IPR013783">
    <property type="entry name" value="Ig-like_fold"/>
</dbReference>
<dbReference type="SMART" id="SM00387">
    <property type="entry name" value="HATPase_c"/>
    <property type="match status" value="1"/>
</dbReference>